<gene>
    <name evidence="1" type="ORF">EZS27_041308</name>
</gene>
<dbReference type="AlphaFoldDB" id="A0A5J4PDH5"/>
<dbReference type="EMBL" id="SNRY01009462">
    <property type="protein sequence ID" value="KAA6307028.1"/>
    <property type="molecule type" value="Genomic_DNA"/>
</dbReference>
<sequence>KITTLYHLKQIYFIIFDNGLVLHSKANSLIRRVEHTGIMNGSYGDYELLILEYEPFLRRVMPPAYVKIKREYEGFIYV</sequence>
<evidence type="ECO:0000313" key="1">
    <source>
        <dbReference type="EMBL" id="KAA6307028.1"/>
    </source>
</evidence>
<comment type="caution">
    <text evidence="1">The sequence shown here is derived from an EMBL/GenBank/DDBJ whole genome shotgun (WGS) entry which is preliminary data.</text>
</comment>
<name>A0A5J4PDH5_9ZZZZ</name>
<organism evidence="1">
    <name type="scientific">termite gut metagenome</name>
    <dbReference type="NCBI Taxonomy" id="433724"/>
    <lineage>
        <taxon>unclassified sequences</taxon>
        <taxon>metagenomes</taxon>
        <taxon>organismal metagenomes</taxon>
    </lineage>
</organism>
<proteinExistence type="predicted"/>
<feature type="non-terminal residue" evidence="1">
    <location>
        <position position="1"/>
    </location>
</feature>
<reference evidence="1" key="1">
    <citation type="submission" date="2019-03" db="EMBL/GenBank/DDBJ databases">
        <title>Single cell metagenomics reveals metabolic interactions within the superorganism composed of flagellate Streblomastix strix and complex community of Bacteroidetes bacteria on its surface.</title>
        <authorList>
            <person name="Treitli S.C."/>
            <person name="Kolisko M."/>
            <person name="Husnik F."/>
            <person name="Keeling P."/>
            <person name="Hampl V."/>
        </authorList>
    </citation>
    <scope>NUCLEOTIDE SEQUENCE</scope>
    <source>
        <strain evidence="1">STM</strain>
    </source>
</reference>
<accession>A0A5J4PDH5</accession>
<protein>
    <submittedName>
        <fullName evidence="1">Uncharacterized protein</fullName>
    </submittedName>
</protein>